<dbReference type="Gene3D" id="3.40.720.10">
    <property type="entry name" value="Alkaline Phosphatase, subunit A"/>
    <property type="match status" value="1"/>
</dbReference>
<dbReference type="KEGG" id="spsw:Sps_04019"/>
<dbReference type="EMBL" id="CP014782">
    <property type="protein sequence ID" value="AQS39134.1"/>
    <property type="molecule type" value="Genomic_DNA"/>
</dbReference>
<sequence length="487" mass="55383">MKFKKSLITTLVGMSLLGGNIALAEEQPNLVIFYVDDLGYGDLANYGHPILKTPNIDKLAAAGIKYTQYYSPAPLCSPSRAGMLTGRTPYRTGIRSWIPHGKNIHLGENEITIANILQDKGYDTAIMGKVHLNGGIEMKDHPQVDDMGFEYSFIIPGAFADNQKVKNAKPQNGFRNGKLYPDNFWRNGKAVGTTSKFSAELVTDEVVGYLDKQKGKQPFFLYIPYSEVHTPIASPDRILNMYSDYRSDFAKKNPDAFYFDWKNLPYRGQGEYYANVTFMDEQLGRVVDKIKQMGEEDNTIIIFTSDNGPVTREARKPWELNMAGETGGFRGRKDNLLEGGIRVPAIFKYKSIEAGQISNEPVYGLDILPTLSQLMHFDLPSDRTLDGQSIVPTFSGKTLERKKPMIWTIDMPFQDDAVNEWAIRDGDWKLILDRDEQPKYLFNLKDDKYEVWNQVGKQDEIQKSLMEKFEAYKKDIETDSIMEKRKS</sequence>
<reference evidence="9 10" key="1">
    <citation type="submission" date="2016-03" db="EMBL/GenBank/DDBJ databases">
        <title>Complete genome sequence of Shewanella psychrophila WP2, a deep sea bacterium isolated from west Pacific sediment.</title>
        <authorList>
            <person name="Xu G."/>
            <person name="Jian H."/>
        </authorList>
    </citation>
    <scope>NUCLEOTIDE SEQUENCE [LARGE SCALE GENOMIC DNA]</scope>
    <source>
        <strain evidence="9 10">WP2</strain>
    </source>
</reference>
<evidence type="ECO:0000313" key="9">
    <source>
        <dbReference type="EMBL" id="AQS39134.1"/>
    </source>
</evidence>
<dbReference type="SUPFAM" id="SSF53649">
    <property type="entry name" value="Alkaline phosphatase-like"/>
    <property type="match status" value="1"/>
</dbReference>
<dbReference type="InterPro" id="IPR000917">
    <property type="entry name" value="Sulfatase_N"/>
</dbReference>
<comment type="similarity">
    <text evidence="2">Belongs to the sulfatase family.</text>
</comment>
<evidence type="ECO:0000256" key="7">
    <source>
        <dbReference type="SAM" id="SignalP"/>
    </source>
</evidence>
<dbReference type="InterPro" id="IPR050738">
    <property type="entry name" value="Sulfatase"/>
</dbReference>
<dbReference type="PROSITE" id="PS00523">
    <property type="entry name" value="SULFATASE_1"/>
    <property type="match status" value="1"/>
</dbReference>
<gene>
    <name evidence="9" type="ORF">Sps_04019</name>
</gene>
<dbReference type="STRING" id="225848.Sps_04019"/>
<keyword evidence="10" id="KW-1185">Reference proteome</keyword>
<dbReference type="AlphaFoldDB" id="A0A1S6HUG3"/>
<dbReference type="Gene3D" id="3.30.1120.10">
    <property type="match status" value="1"/>
</dbReference>
<evidence type="ECO:0000313" key="10">
    <source>
        <dbReference type="Proteomes" id="UP000189545"/>
    </source>
</evidence>
<evidence type="ECO:0000256" key="5">
    <source>
        <dbReference type="ARBA" id="ARBA00022801"/>
    </source>
</evidence>
<feature type="signal peptide" evidence="7">
    <location>
        <begin position="1"/>
        <end position="24"/>
    </location>
</feature>
<dbReference type="InterPro" id="IPR024607">
    <property type="entry name" value="Sulfatase_CS"/>
</dbReference>
<dbReference type="RefSeq" id="WP_149027315.1">
    <property type="nucleotide sequence ID" value="NZ_CP014782.1"/>
</dbReference>
<dbReference type="GO" id="GO:0046872">
    <property type="term" value="F:metal ion binding"/>
    <property type="evidence" value="ECO:0007669"/>
    <property type="project" value="UniProtKB-KW"/>
</dbReference>
<dbReference type="OrthoDB" id="9803751at2"/>
<dbReference type="PANTHER" id="PTHR42693">
    <property type="entry name" value="ARYLSULFATASE FAMILY MEMBER"/>
    <property type="match status" value="1"/>
</dbReference>
<proteinExistence type="inferred from homology"/>
<keyword evidence="6" id="KW-0106">Calcium</keyword>
<name>A0A1S6HUG3_9GAMM</name>
<organism evidence="9 10">
    <name type="scientific">Shewanella psychrophila</name>
    <dbReference type="NCBI Taxonomy" id="225848"/>
    <lineage>
        <taxon>Bacteria</taxon>
        <taxon>Pseudomonadati</taxon>
        <taxon>Pseudomonadota</taxon>
        <taxon>Gammaproteobacteria</taxon>
        <taxon>Alteromonadales</taxon>
        <taxon>Shewanellaceae</taxon>
        <taxon>Shewanella</taxon>
    </lineage>
</organism>
<comment type="cofactor">
    <cofactor evidence="1">
        <name>Ca(2+)</name>
        <dbReference type="ChEBI" id="CHEBI:29108"/>
    </cofactor>
</comment>
<evidence type="ECO:0000256" key="1">
    <source>
        <dbReference type="ARBA" id="ARBA00001913"/>
    </source>
</evidence>
<dbReference type="InterPro" id="IPR017850">
    <property type="entry name" value="Alkaline_phosphatase_core_sf"/>
</dbReference>
<keyword evidence="4 7" id="KW-0732">Signal</keyword>
<keyword evidence="3" id="KW-0479">Metal-binding</keyword>
<feature type="domain" description="Sulfatase N-terminal" evidence="8">
    <location>
        <begin position="28"/>
        <end position="376"/>
    </location>
</feature>
<evidence type="ECO:0000256" key="3">
    <source>
        <dbReference type="ARBA" id="ARBA00022723"/>
    </source>
</evidence>
<dbReference type="Pfam" id="PF00884">
    <property type="entry name" value="Sulfatase"/>
    <property type="match status" value="1"/>
</dbReference>
<evidence type="ECO:0000256" key="4">
    <source>
        <dbReference type="ARBA" id="ARBA00022729"/>
    </source>
</evidence>
<keyword evidence="5" id="KW-0378">Hydrolase</keyword>
<feature type="chain" id="PRO_5012277922" evidence="7">
    <location>
        <begin position="25"/>
        <end position="487"/>
    </location>
</feature>
<dbReference type="GO" id="GO:0004065">
    <property type="term" value="F:arylsulfatase activity"/>
    <property type="evidence" value="ECO:0007669"/>
    <property type="project" value="TreeGrafter"/>
</dbReference>
<evidence type="ECO:0000256" key="2">
    <source>
        <dbReference type="ARBA" id="ARBA00008779"/>
    </source>
</evidence>
<protein>
    <submittedName>
        <fullName evidence="9">Arylsulfatase A family protein</fullName>
    </submittedName>
</protein>
<dbReference type="Proteomes" id="UP000189545">
    <property type="component" value="Chromosome"/>
</dbReference>
<dbReference type="PANTHER" id="PTHR42693:SF42">
    <property type="entry name" value="ARYLSULFATASE G"/>
    <property type="match status" value="1"/>
</dbReference>
<evidence type="ECO:0000256" key="6">
    <source>
        <dbReference type="ARBA" id="ARBA00022837"/>
    </source>
</evidence>
<accession>A0A1S6HUG3</accession>
<evidence type="ECO:0000259" key="8">
    <source>
        <dbReference type="Pfam" id="PF00884"/>
    </source>
</evidence>